<comment type="subcellular location">
    <subcellularLocation>
        <location evidence="3">Cytoplasmic vesicle lumen</location>
    </subcellularLocation>
</comment>
<comment type="cofactor">
    <cofactor evidence="2">
        <name>Mg(2+)</name>
        <dbReference type="ChEBI" id="CHEBI:18420"/>
    </cofactor>
</comment>
<evidence type="ECO:0000313" key="18">
    <source>
        <dbReference type="Proteomes" id="UP000325433"/>
    </source>
</evidence>
<evidence type="ECO:0000256" key="8">
    <source>
        <dbReference type="ARBA" id="ARBA00022801"/>
    </source>
</evidence>
<accession>A0A5N6WA62</accession>
<dbReference type="GO" id="GO:0005783">
    <property type="term" value="C:endoplasmic reticulum"/>
    <property type="evidence" value="ECO:0007669"/>
    <property type="project" value="TreeGrafter"/>
</dbReference>
<dbReference type="PANTHER" id="PTHR11742:SF55">
    <property type="entry name" value="ENDOPLASMIC RETICULUM MANNOSYL-OLIGOSACCHARIDE 1,2-ALPHA-MANNOSIDASE"/>
    <property type="match status" value="1"/>
</dbReference>
<dbReference type="InterPro" id="IPR036026">
    <property type="entry name" value="Seven-hairpin_glycosidases"/>
</dbReference>
<dbReference type="Gene3D" id="1.50.10.10">
    <property type="match status" value="1"/>
</dbReference>
<dbReference type="EMBL" id="ML738300">
    <property type="protein sequence ID" value="KAE8317737.1"/>
    <property type="molecule type" value="Genomic_DNA"/>
</dbReference>
<dbReference type="Proteomes" id="UP000325433">
    <property type="component" value="Unassembled WGS sequence"/>
</dbReference>
<dbReference type="GO" id="GO:0036503">
    <property type="term" value="P:ERAD pathway"/>
    <property type="evidence" value="ECO:0007669"/>
    <property type="project" value="UniProtKB-ARBA"/>
</dbReference>
<comment type="catalytic activity">
    <reaction evidence="16">
        <text>N(4)-(alpha-D-Man-(1-&gt;2)-alpha-D-Man-(1-&gt;2)-alpha-D-Man-(1-&gt;3)-[alpha-D-Man-(1-&gt;2)-alpha-D-Man-(1-&gt;3)-[alpha-D-Man-(1-&gt;2)-alpha-D-Man-(1-&gt;6)]-alpha-D-Man-(1-&gt;6)]-beta-D-Man-(1-&gt;4)-beta-D-GlcNAc-(1-&gt;4)-beta-D-GlcNAc)-L-asparaginyl-[protein] (N-glucan mannose isomer 9A1,2,3B1,2,3) + 4 H2O = N(4)-(alpha-D-Man-(1-&gt;3)-[alpha-D-Man-(1-&gt;3)-[alpha-D-Man-(1-&gt;6)]-alpha-D-Man-(1-&gt;6)]-beta-D-Man-(1-&gt;4)-beta-D-GlcNAc-(1-&gt;4)-beta-D-GlcNAc)-L-asparaginyl-[protein] (N-glucan mannose isomer 5A1,2) + 4 beta-D-mannose</text>
        <dbReference type="Rhea" id="RHEA:56008"/>
        <dbReference type="Rhea" id="RHEA-COMP:14356"/>
        <dbReference type="Rhea" id="RHEA-COMP:14367"/>
        <dbReference type="ChEBI" id="CHEBI:15377"/>
        <dbReference type="ChEBI" id="CHEBI:28563"/>
        <dbReference type="ChEBI" id="CHEBI:59087"/>
        <dbReference type="ChEBI" id="CHEBI:139493"/>
        <dbReference type="EC" id="3.2.1.113"/>
    </reaction>
</comment>
<dbReference type="SUPFAM" id="SSF48225">
    <property type="entry name" value="Seven-hairpin glycosidases"/>
    <property type="match status" value="1"/>
</dbReference>
<evidence type="ECO:0000256" key="14">
    <source>
        <dbReference type="ARBA" id="ARBA00032673"/>
    </source>
</evidence>
<dbReference type="InterPro" id="IPR012341">
    <property type="entry name" value="6hp_glycosidase-like_sf"/>
</dbReference>
<keyword evidence="8" id="KW-0378">Hydrolase</keyword>
<proteinExistence type="inferred from homology"/>
<comment type="function">
    <text evidence="12">Involved in the maturation of Asn-linked oligosaccharides. Progressively trims alpha-1,2-linked mannose residues from Man(9)GlcNAc(2) to produce Man(5)GlcNAc(2).</text>
</comment>
<evidence type="ECO:0000256" key="2">
    <source>
        <dbReference type="ARBA" id="ARBA00001946"/>
    </source>
</evidence>
<protein>
    <recommendedName>
        <fullName evidence="6">mannosyl-oligosaccharide 1,2-alpha-mannosidase</fullName>
        <ecNumber evidence="6">3.2.1.113</ecNumber>
    </recommendedName>
    <alternativeName>
        <fullName evidence="14">Class I alpha-mannosidase 1B</fullName>
    </alternativeName>
    <alternativeName>
        <fullName evidence="13">Man(9)-alpha-mannosidase 1B</fullName>
    </alternativeName>
</protein>
<dbReference type="PANTHER" id="PTHR11742">
    <property type="entry name" value="MANNOSYL-OLIGOSACCHARIDE ALPHA-1,2-MANNOSIDASE-RELATED"/>
    <property type="match status" value="1"/>
</dbReference>
<evidence type="ECO:0000256" key="9">
    <source>
        <dbReference type="ARBA" id="ARBA00022837"/>
    </source>
</evidence>
<evidence type="ECO:0000256" key="7">
    <source>
        <dbReference type="ARBA" id="ARBA00022723"/>
    </source>
</evidence>
<evidence type="ECO:0000256" key="11">
    <source>
        <dbReference type="ARBA" id="ARBA00023329"/>
    </source>
</evidence>
<keyword evidence="11" id="KW-0968">Cytoplasmic vesicle</keyword>
<evidence type="ECO:0000256" key="16">
    <source>
        <dbReference type="ARBA" id="ARBA00048605"/>
    </source>
</evidence>
<dbReference type="InterPro" id="IPR050749">
    <property type="entry name" value="Glycosyl_Hydrolase_47"/>
</dbReference>
<evidence type="ECO:0000256" key="10">
    <source>
        <dbReference type="ARBA" id="ARBA00023157"/>
    </source>
</evidence>
<dbReference type="InterPro" id="IPR001382">
    <property type="entry name" value="Glyco_hydro_47"/>
</dbReference>
<comment type="cofactor">
    <cofactor evidence="1">
        <name>Ca(2+)</name>
        <dbReference type="ChEBI" id="CHEBI:29108"/>
    </cofactor>
</comment>
<evidence type="ECO:0000256" key="12">
    <source>
        <dbReference type="ARBA" id="ARBA00024790"/>
    </source>
</evidence>
<dbReference type="GO" id="GO:0005509">
    <property type="term" value="F:calcium ion binding"/>
    <property type="evidence" value="ECO:0007669"/>
    <property type="project" value="InterPro"/>
</dbReference>
<dbReference type="GO" id="GO:0060205">
    <property type="term" value="C:cytoplasmic vesicle lumen"/>
    <property type="evidence" value="ECO:0007669"/>
    <property type="project" value="UniProtKB-SubCell"/>
</dbReference>
<dbReference type="GO" id="GO:0004571">
    <property type="term" value="F:mannosyl-oligosaccharide 1,2-alpha-mannosidase activity"/>
    <property type="evidence" value="ECO:0007669"/>
    <property type="project" value="UniProtKB-EC"/>
</dbReference>
<keyword evidence="10" id="KW-1015">Disulfide bond</keyword>
<dbReference type="UniPathway" id="UPA00378"/>
<keyword evidence="7" id="KW-0479">Metal-binding</keyword>
<evidence type="ECO:0000256" key="15">
    <source>
        <dbReference type="ARBA" id="ARBA00047669"/>
    </source>
</evidence>
<keyword evidence="18" id="KW-1185">Reference proteome</keyword>
<evidence type="ECO:0000256" key="1">
    <source>
        <dbReference type="ARBA" id="ARBA00001913"/>
    </source>
</evidence>
<evidence type="ECO:0000313" key="17">
    <source>
        <dbReference type="EMBL" id="KAE8317737.1"/>
    </source>
</evidence>
<keyword evidence="9" id="KW-0106">Calcium</keyword>
<dbReference type="Pfam" id="PF01532">
    <property type="entry name" value="Glyco_hydro_47"/>
    <property type="match status" value="1"/>
</dbReference>
<evidence type="ECO:0000256" key="13">
    <source>
        <dbReference type="ARBA" id="ARBA00030490"/>
    </source>
</evidence>
<evidence type="ECO:0000256" key="5">
    <source>
        <dbReference type="ARBA" id="ARBA00007658"/>
    </source>
</evidence>
<dbReference type="EC" id="3.2.1.113" evidence="6"/>
<organism evidence="17 18">
    <name type="scientific">Aspergillus transmontanensis</name>
    <dbReference type="NCBI Taxonomy" id="1034304"/>
    <lineage>
        <taxon>Eukaryota</taxon>
        <taxon>Fungi</taxon>
        <taxon>Dikarya</taxon>
        <taxon>Ascomycota</taxon>
        <taxon>Pezizomycotina</taxon>
        <taxon>Eurotiomycetes</taxon>
        <taxon>Eurotiomycetidae</taxon>
        <taxon>Eurotiales</taxon>
        <taxon>Aspergillaceae</taxon>
        <taxon>Aspergillus</taxon>
        <taxon>Aspergillus subgen. Circumdati</taxon>
    </lineage>
</organism>
<gene>
    <name evidence="17" type="ORF">BDV41DRAFT_490281</name>
</gene>
<comment type="pathway">
    <text evidence="4">Protein modification; protein glycosylation.</text>
</comment>
<dbReference type="GO" id="GO:0016020">
    <property type="term" value="C:membrane"/>
    <property type="evidence" value="ECO:0007669"/>
    <property type="project" value="InterPro"/>
</dbReference>
<evidence type="ECO:0000256" key="3">
    <source>
        <dbReference type="ARBA" id="ARBA00004321"/>
    </source>
</evidence>
<comment type="catalytic activity">
    <reaction evidence="15">
        <text>N(4)-(alpha-D-Man-(1-&gt;2)-alpha-D-Man-(1-&gt;2)-alpha-D-Man-(1-&gt;3)-[alpha-D-Man-(1-&gt;3)-[alpha-D-Man-(1-&gt;2)-alpha-D-Man-(1-&gt;6)]-alpha-D-Man-(1-&gt;6)]-beta-D-Man-(1-&gt;4)-beta-D-GlcNAc-(1-&gt;4)-beta-D-GlcNAc)-L-asparaginyl-[protein] (N-glucan mannose isomer 8A1,2,3B1,3) + 3 H2O = N(4)-(alpha-D-Man-(1-&gt;3)-[alpha-D-Man-(1-&gt;3)-[alpha-D-Man-(1-&gt;6)]-alpha-D-Man-(1-&gt;6)]-beta-D-Man-(1-&gt;4)-beta-D-GlcNAc-(1-&gt;4)-beta-D-GlcNAc)-L-asparaginyl-[protein] (N-glucan mannose isomer 5A1,2) + 3 beta-D-mannose</text>
        <dbReference type="Rhea" id="RHEA:56028"/>
        <dbReference type="Rhea" id="RHEA-COMP:14358"/>
        <dbReference type="Rhea" id="RHEA-COMP:14367"/>
        <dbReference type="ChEBI" id="CHEBI:15377"/>
        <dbReference type="ChEBI" id="CHEBI:28563"/>
        <dbReference type="ChEBI" id="CHEBI:59087"/>
        <dbReference type="ChEBI" id="CHEBI:60628"/>
        <dbReference type="EC" id="3.2.1.113"/>
    </reaction>
</comment>
<sequence>MYRVTNDPGYRKWGWEIFKAFKKHTVVKDGEGCTSLHDATKLSTPQCDNMESFWLVRSSDIYRPCSKLGGTNSLTQCRPRS</sequence>
<dbReference type="AlphaFoldDB" id="A0A5N6WA62"/>
<reference evidence="18" key="1">
    <citation type="submission" date="2019-04" db="EMBL/GenBank/DDBJ databases">
        <title>Friends and foes A comparative genomics studyof 23 Aspergillus species from section Flavi.</title>
        <authorList>
            <consortium name="DOE Joint Genome Institute"/>
            <person name="Kjaerbolling I."/>
            <person name="Vesth T."/>
            <person name="Frisvad J.C."/>
            <person name="Nybo J.L."/>
            <person name="Theobald S."/>
            <person name="Kildgaard S."/>
            <person name="Isbrandt T."/>
            <person name="Kuo A."/>
            <person name="Sato A."/>
            <person name="Lyhne E.K."/>
            <person name="Kogle M.E."/>
            <person name="Wiebenga A."/>
            <person name="Kun R.S."/>
            <person name="Lubbers R.J."/>
            <person name="Makela M.R."/>
            <person name="Barry K."/>
            <person name="Chovatia M."/>
            <person name="Clum A."/>
            <person name="Daum C."/>
            <person name="Haridas S."/>
            <person name="He G."/>
            <person name="LaButti K."/>
            <person name="Lipzen A."/>
            <person name="Mondo S."/>
            <person name="Riley R."/>
            <person name="Salamov A."/>
            <person name="Simmons B.A."/>
            <person name="Magnuson J.K."/>
            <person name="Henrissat B."/>
            <person name="Mortensen U.H."/>
            <person name="Larsen T.O."/>
            <person name="Devries R.P."/>
            <person name="Grigoriev I.V."/>
            <person name="Machida M."/>
            <person name="Baker S.E."/>
            <person name="Andersen M.R."/>
        </authorList>
    </citation>
    <scope>NUCLEOTIDE SEQUENCE [LARGE SCALE GENOMIC DNA]</scope>
    <source>
        <strain evidence="18">CBS 130015</strain>
    </source>
</reference>
<evidence type="ECO:0000256" key="6">
    <source>
        <dbReference type="ARBA" id="ARBA00012238"/>
    </source>
</evidence>
<dbReference type="GO" id="GO:0005975">
    <property type="term" value="P:carbohydrate metabolic process"/>
    <property type="evidence" value="ECO:0007669"/>
    <property type="project" value="InterPro"/>
</dbReference>
<comment type="similarity">
    <text evidence="5">Belongs to the glycosyl hydrolase 47 family.</text>
</comment>
<evidence type="ECO:0000256" key="4">
    <source>
        <dbReference type="ARBA" id="ARBA00004922"/>
    </source>
</evidence>
<name>A0A5N6WA62_9EURO</name>